<dbReference type="SUPFAM" id="SSF52518">
    <property type="entry name" value="Thiamin diphosphate-binding fold (THDP-binding)"/>
    <property type="match status" value="2"/>
</dbReference>
<comment type="caution">
    <text evidence="4">The sequence shown here is derived from an EMBL/GenBank/DDBJ whole genome shotgun (WGS) entry which is preliminary data.</text>
</comment>
<feature type="domain" description="4Fe-4S ferredoxin-type" evidence="3">
    <location>
        <begin position="611"/>
        <end position="642"/>
    </location>
</feature>
<dbReference type="PROSITE" id="PS51379">
    <property type="entry name" value="4FE4S_FER_2"/>
    <property type="match status" value="1"/>
</dbReference>
<dbReference type="GO" id="GO:0046872">
    <property type="term" value="F:metal ion binding"/>
    <property type="evidence" value="ECO:0007669"/>
    <property type="project" value="UniProtKB-KW"/>
</dbReference>
<dbReference type="PANTHER" id="PTHR43710">
    <property type="entry name" value="2-HYDROXYACYL-COA LYASE"/>
    <property type="match status" value="1"/>
</dbReference>
<organism evidence="4 5">
    <name type="scientific">Kangsaoukella pontilimi</name>
    <dbReference type="NCBI Taxonomy" id="2691042"/>
    <lineage>
        <taxon>Bacteria</taxon>
        <taxon>Pseudomonadati</taxon>
        <taxon>Pseudomonadota</taxon>
        <taxon>Alphaproteobacteria</taxon>
        <taxon>Rhodobacterales</taxon>
        <taxon>Paracoccaceae</taxon>
        <taxon>Kangsaoukella</taxon>
    </lineage>
</organism>
<evidence type="ECO:0000313" key="5">
    <source>
        <dbReference type="Proteomes" id="UP000480350"/>
    </source>
</evidence>
<dbReference type="PANTHER" id="PTHR43710:SF5">
    <property type="entry name" value="INDOLEPYRUVATE FERREDOXIN OXIDOREDUCTASE ALPHA SUBUNIT"/>
    <property type="match status" value="1"/>
</dbReference>
<dbReference type="GO" id="GO:0016491">
    <property type="term" value="F:oxidoreductase activity"/>
    <property type="evidence" value="ECO:0007669"/>
    <property type="project" value="UniProtKB-KW"/>
</dbReference>
<dbReference type="GO" id="GO:0044281">
    <property type="term" value="P:small molecule metabolic process"/>
    <property type="evidence" value="ECO:0007669"/>
    <property type="project" value="UniProtKB-ARBA"/>
</dbReference>
<dbReference type="GO" id="GO:0030976">
    <property type="term" value="F:thiamine pyrophosphate binding"/>
    <property type="evidence" value="ECO:0007669"/>
    <property type="project" value="InterPro"/>
</dbReference>
<protein>
    <submittedName>
        <fullName evidence="4">Indolepyruvate ferredoxin oxidoreductase</fullName>
    </submittedName>
</protein>
<sequence length="724" mass="77557">MEVSFHKEIQSLKLGKGETFHGEGILAVTKALLQSGVAYVGGYQGAPVSHLLDVLVQSEDILEELGIHLETCTNEAAAAAMLAASVQYPMRGCVTWKSIVGTNVAADALSNLASPGVIGGTLIVVGEDYGEGASVIQERTHAYALKSSLWLLDPRPELTKIVDMVEKSFELSEASNTPVIMELRIRACHVFGDFEAKDNVAAPHSTREKFKEPTPFNYARLAHPPETFIQEKDKVARRLPAARDFIVREKLNEFMGPTTGEIGIITQGGLFNGLNSCLADAGLSDAYGNLDVPVMVLNVTHPLVPEQITDFAKDKKAILIVEEGSPEYIELAVGKILRQADLQTKIHGKDMLPEAGEYTAAVVGKGVSAFLDAYGIEPGGLGEWLDGVDANQKALADGSGDPLPPRPPTFCTGCPERPVFSAMKLVREELGPVHVSVDIGCHALATFPPFSQGHSIIGYGMSLAAASAVSGTQEKRPFTVMGDGGFWHNGLLTGVAGSVFNQDDSVLIVMDNGYSSATGAQDLPSSRPKELGRGKGLNIDKALKSMGVKWVKRVNNYNVSTMVKALREARTSRDKGLKVIVAEGECQLARQRRVRPAMAKAVARGDRVVRTRYWVDEETCTGDHSCIRLSGCPSLTIKPNPDPLRTDPVAHVNNDCVGCGLCGEVSHAAQLCPSFAQIDILQNPTAWDRFSKSVSDRLIRLFGGDVDEDRPGASAPGAIGVPAE</sequence>
<keyword evidence="5" id="KW-1185">Reference proteome</keyword>
<evidence type="ECO:0000256" key="2">
    <source>
        <dbReference type="ARBA" id="ARBA00023002"/>
    </source>
</evidence>
<keyword evidence="1" id="KW-0479">Metal-binding</keyword>
<proteinExistence type="predicted"/>
<evidence type="ECO:0000313" key="4">
    <source>
        <dbReference type="EMBL" id="MXQ07299.1"/>
    </source>
</evidence>
<dbReference type="AlphaFoldDB" id="A0A7C9ND95"/>
<name>A0A7C9ND95_9RHOB</name>
<dbReference type="InterPro" id="IPR002880">
    <property type="entry name" value="Pyrv_Fd/Flavodoxin_OxRdtase_N"/>
</dbReference>
<reference evidence="4 5" key="1">
    <citation type="submission" date="2019-12" db="EMBL/GenBank/DDBJ databases">
        <authorList>
            <person name="Lee S.D."/>
        </authorList>
    </citation>
    <scope>NUCLEOTIDE SEQUENCE [LARGE SCALE GENOMIC DNA]</scope>
    <source>
        <strain evidence="4 5">GH1-50</strain>
    </source>
</reference>
<dbReference type="EMBL" id="WUPT01000001">
    <property type="protein sequence ID" value="MXQ07299.1"/>
    <property type="molecule type" value="Genomic_DNA"/>
</dbReference>
<dbReference type="CDD" id="cd07034">
    <property type="entry name" value="TPP_PYR_PFOR_IOR-alpha_like"/>
    <property type="match status" value="1"/>
</dbReference>
<reference evidence="4 5" key="2">
    <citation type="submission" date="2020-03" db="EMBL/GenBank/DDBJ databases">
        <title>Kangsaoukella pontilimi gen. nov., sp. nov., a new member of the family Rhodobacteraceae isolated from a tidal mudflat.</title>
        <authorList>
            <person name="Kim I.S."/>
        </authorList>
    </citation>
    <scope>NUCLEOTIDE SEQUENCE [LARGE SCALE GENOMIC DNA]</scope>
    <source>
        <strain evidence="4 5">GH1-50</strain>
    </source>
</reference>
<gene>
    <name evidence="4" type="ORF">GQ651_05510</name>
</gene>
<dbReference type="Proteomes" id="UP000480350">
    <property type="component" value="Unassembled WGS sequence"/>
</dbReference>
<keyword evidence="4" id="KW-0670">Pyruvate</keyword>
<evidence type="ECO:0000256" key="1">
    <source>
        <dbReference type="ARBA" id="ARBA00022723"/>
    </source>
</evidence>
<dbReference type="InterPro" id="IPR011766">
    <property type="entry name" value="TPP_enzyme_TPP-bd"/>
</dbReference>
<dbReference type="Pfam" id="PF02775">
    <property type="entry name" value="TPP_enzyme_C"/>
    <property type="match status" value="1"/>
</dbReference>
<dbReference type="Gene3D" id="3.40.50.970">
    <property type="match status" value="2"/>
</dbReference>
<accession>A0A7C9ND95</accession>
<dbReference type="InterPro" id="IPR045025">
    <property type="entry name" value="HACL1-like"/>
</dbReference>
<dbReference type="CDD" id="cd02008">
    <property type="entry name" value="TPP_IOR_alpha"/>
    <property type="match status" value="1"/>
</dbReference>
<dbReference type="InterPro" id="IPR017896">
    <property type="entry name" value="4Fe4S_Fe-S-bd"/>
</dbReference>
<keyword evidence="2" id="KW-0560">Oxidoreductase</keyword>
<dbReference type="InterPro" id="IPR029061">
    <property type="entry name" value="THDP-binding"/>
</dbReference>
<evidence type="ECO:0000259" key="3">
    <source>
        <dbReference type="PROSITE" id="PS51379"/>
    </source>
</evidence>
<dbReference type="RefSeq" id="WP_160763178.1">
    <property type="nucleotide sequence ID" value="NZ_WUPT01000001.1"/>
</dbReference>